<proteinExistence type="predicted"/>
<organism evidence="2 3">
    <name type="scientific">Jaapia argillacea MUCL 33604</name>
    <dbReference type="NCBI Taxonomy" id="933084"/>
    <lineage>
        <taxon>Eukaryota</taxon>
        <taxon>Fungi</taxon>
        <taxon>Dikarya</taxon>
        <taxon>Basidiomycota</taxon>
        <taxon>Agaricomycotina</taxon>
        <taxon>Agaricomycetes</taxon>
        <taxon>Agaricomycetidae</taxon>
        <taxon>Jaapiales</taxon>
        <taxon>Jaapiaceae</taxon>
        <taxon>Jaapia</taxon>
    </lineage>
</organism>
<name>A0A067PEY8_9AGAM</name>
<dbReference type="HOGENOM" id="CLU_2027073_0_0_1"/>
<dbReference type="EMBL" id="KL197734">
    <property type="protein sequence ID" value="KDQ53359.1"/>
    <property type="molecule type" value="Genomic_DNA"/>
</dbReference>
<dbReference type="InParanoid" id="A0A067PEY8"/>
<dbReference type="Proteomes" id="UP000027265">
    <property type="component" value="Unassembled WGS sequence"/>
</dbReference>
<accession>A0A067PEY8</accession>
<gene>
    <name evidence="2" type="ORF">JAAARDRAFT_433694</name>
</gene>
<protein>
    <submittedName>
        <fullName evidence="2">Uncharacterized protein</fullName>
    </submittedName>
</protein>
<sequence length="122" mass="13995">MKTTLRVKYRFWCKNCPSSESGQTLFGGLRWERILPDVRWQVPAHSRLPHHPVLDYRNISPPFDGVADIRTTSRRSPSLSRSHIHPSPPPPLGRLVLKLRVKALPMCHPDSRIDHPVPARVD</sequence>
<dbReference type="AlphaFoldDB" id="A0A067PEY8"/>
<evidence type="ECO:0000256" key="1">
    <source>
        <dbReference type="SAM" id="MobiDB-lite"/>
    </source>
</evidence>
<evidence type="ECO:0000313" key="3">
    <source>
        <dbReference type="Proteomes" id="UP000027265"/>
    </source>
</evidence>
<reference evidence="3" key="1">
    <citation type="journal article" date="2014" name="Proc. Natl. Acad. Sci. U.S.A.">
        <title>Extensive sampling of basidiomycete genomes demonstrates inadequacy of the white-rot/brown-rot paradigm for wood decay fungi.</title>
        <authorList>
            <person name="Riley R."/>
            <person name="Salamov A.A."/>
            <person name="Brown D.W."/>
            <person name="Nagy L.G."/>
            <person name="Floudas D."/>
            <person name="Held B.W."/>
            <person name="Levasseur A."/>
            <person name="Lombard V."/>
            <person name="Morin E."/>
            <person name="Otillar R."/>
            <person name="Lindquist E.A."/>
            <person name="Sun H."/>
            <person name="LaButti K.M."/>
            <person name="Schmutz J."/>
            <person name="Jabbour D."/>
            <person name="Luo H."/>
            <person name="Baker S.E."/>
            <person name="Pisabarro A.G."/>
            <person name="Walton J.D."/>
            <person name="Blanchette R.A."/>
            <person name="Henrissat B."/>
            <person name="Martin F."/>
            <person name="Cullen D."/>
            <person name="Hibbett D.S."/>
            <person name="Grigoriev I.V."/>
        </authorList>
    </citation>
    <scope>NUCLEOTIDE SEQUENCE [LARGE SCALE GENOMIC DNA]</scope>
    <source>
        <strain evidence="3">MUCL 33604</strain>
    </source>
</reference>
<feature type="region of interest" description="Disordered" evidence="1">
    <location>
        <begin position="66"/>
        <end position="93"/>
    </location>
</feature>
<keyword evidence="3" id="KW-1185">Reference proteome</keyword>
<evidence type="ECO:0000313" key="2">
    <source>
        <dbReference type="EMBL" id="KDQ53359.1"/>
    </source>
</evidence>